<evidence type="ECO:0000313" key="3">
    <source>
        <dbReference type="Proteomes" id="UP000006787"/>
    </source>
</evidence>
<gene>
    <name evidence="2" type="ORF">C426_0418</name>
</gene>
<protein>
    <submittedName>
        <fullName evidence="2">Uncharacterized protein</fullName>
    </submittedName>
</protein>
<organism evidence="2 3">
    <name type="scientific">Lactococcus garvieae DCC43</name>
    <dbReference type="NCBI Taxonomy" id="1231377"/>
    <lineage>
        <taxon>Bacteria</taxon>
        <taxon>Bacillati</taxon>
        <taxon>Bacillota</taxon>
        <taxon>Bacilli</taxon>
        <taxon>Lactobacillales</taxon>
        <taxon>Streptococcaceae</taxon>
        <taxon>Lactococcus</taxon>
    </lineage>
</organism>
<dbReference type="Proteomes" id="UP000006787">
    <property type="component" value="Unassembled WGS sequence"/>
</dbReference>
<name>K2PLG1_9LACT</name>
<reference evidence="2 3" key="1">
    <citation type="journal article" date="2012" name="J. Bacteriol.">
        <title>Genome Sequence of the Bacteriocin-Producing Strain Lactococcus garvieae DCC43.</title>
        <authorList>
            <person name="Gabrielsen C."/>
            <person name="Brede D.A."/>
            <person name="Hernandez P.E."/>
            <person name="Nes I.F."/>
            <person name="Diep D.B."/>
        </authorList>
    </citation>
    <scope>NUCLEOTIDE SEQUENCE [LARGE SCALE GENOMIC DNA]</scope>
    <source>
        <strain evidence="2 3">DCC43</strain>
    </source>
</reference>
<accession>K2PLG1</accession>
<keyword evidence="1" id="KW-0472">Membrane</keyword>
<evidence type="ECO:0000313" key="2">
    <source>
        <dbReference type="EMBL" id="EKF52145.1"/>
    </source>
</evidence>
<dbReference type="RefSeq" id="WP_003134632.1">
    <property type="nucleotide sequence ID" value="NZ_AMQS01000004.1"/>
</dbReference>
<dbReference type="eggNOG" id="ENOG50347YN">
    <property type="taxonomic scope" value="Bacteria"/>
</dbReference>
<keyword evidence="1" id="KW-1133">Transmembrane helix</keyword>
<sequence length="171" mass="18120">MASRKLRKSKKGIGGRLIGFFLGLAIIIAIILFGLVMLGRYVIESSSNNIISKVIPYSQSLTDASGKIASASPEAIVSTLNENASSIVDRSQGFIDSAQATTDGQTVEYKVSSSKLNGLLANGLLATNGDQIEDIANKVLDSMKSAGVEQPQLVLKLTDSQGQLIKTVNYK</sequence>
<dbReference type="EMBL" id="AMQS01000004">
    <property type="protein sequence ID" value="EKF52145.1"/>
    <property type="molecule type" value="Genomic_DNA"/>
</dbReference>
<proteinExistence type="predicted"/>
<keyword evidence="1" id="KW-0812">Transmembrane</keyword>
<dbReference type="PATRIC" id="fig|1231377.3.peg.420"/>
<dbReference type="AlphaFoldDB" id="K2PLG1"/>
<feature type="transmembrane region" description="Helical" evidence="1">
    <location>
        <begin position="20"/>
        <end position="43"/>
    </location>
</feature>
<evidence type="ECO:0000256" key="1">
    <source>
        <dbReference type="SAM" id="Phobius"/>
    </source>
</evidence>
<comment type="caution">
    <text evidence="2">The sequence shown here is derived from an EMBL/GenBank/DDBJ whole genome shotgun (WGS) entry which is preliminary data.</text>
</comment>